<evidence type="ECO:0000313" key="2">
    <source>
        <dbReference type="EMBL" id="AIJ33009.1"/>
    </source>
</evidence>
<organism evidence="2 4">
    <name type="scientific">Corynebacterium imitans</name>
    <dbReference type="NCBI Taxonomy" id="156978"/>
    <lineage>
        <taxon>Bacteria</taxon>
        <taxon>Bacillati</taxon>
        <taxon>Actinomycetota</taxon>
        <taxon>Actinomycetes</taxon>
        <taxon>Mycobacteriales</taxon>
        <taxon>Corynebacteriaceae</taxon>
        <taxon>Corynebacterium</taxon>
    </lineage>
</organism>
<dbReference type="AlphaFoldDB" id="A0A076NF15"/>
<dbReference type="InterPro" id="IPR018766">
    <property type="entry name" value="Zinicin_2"/>
</dbReference>
<dbReference type="PANTHER" id="PTHR39420:SF2">
    <property type="entry name" value="HYDROLASE"/>
    <property type="match status" value="1"/>
</dbReference>
<gene>
    <name evidence="2" type="ORF">CIMIT_02985</name>
    <name evidence="3" type="ORF">SAMEA4535761_00662</name>
</gene>
<dbReference type="GO" id="GO:0016787">
    <property type="term" value="F:hydrolase activity"/>
    <property type="evidence" value="ECO:0007669"/>
    <property type="project" value="UniProtKB-KW"/>
</dbReference>
<feature type="region of interest" description="Disordered" evidence="1">
    <location>
        <begin position="1"/>
        <end position="32"/>
    </location>
</feature>
<proteinExistence type="predicted"/>
<dbReference type="EMBL" id="CP009211">
    <property type="protein sequence ID" value="AIJ33009.1"/>
    <property type="molecule type" value="Genomic_DNA"/>
</dbReference>
<dbReference type="InterPro" id="IPR042271">
    <property type="entry name" value="Zinicin_2_N"/>
</dbReference>
<dbReference type="Gene3D" id="1.20.150.30">
    <property type="entry name" value="Zincin-like metallopeptidase, N-terminal domain"/>
    <property type="match status" value="1"/>
</dbReference>
<accession>A0A076NF15</accession>
<keyword evidence="4" id="KW-1185">Reference proteome</keyword>
<evidence type="ECO:0000313" key="3">
    <source>
        <dbReference type="EMBL" id="SNV61060.1"/>
    </source>
</evidence>
<name>A0A076NF15_9CORY</name>
<dbReference type="Proteomes" id="UP000028780">
    <property type="component" value="Chromosome"/>
</dbReference>
<dbReference type="eggNOG" id="COG5282">
    <property type="taxonomic scope" value="Bacteria"/>
</dbReference>
<dbReference type="NCBIfam" id="TIGR03624">
    <property type="entry name" value="putative hydrolase"/>
    <property type="match status" value="1"/>
</dbReference>
<dbReference type="Pfam" id="PF10103">
    <property type="entry name" value="Zincin_2"/>
    <property type="match status" value="1"/>
</dbReference>
<dbReference type="PANTHER" id="PTHR39420">
    <property type="match status" value="1"/>
</dbReference>
<evidence type="ECO:0000256" key="1">
    <source>
        <dbReference type="SAM" id="MobiDB-lite"/>
    </source>
</evidence>
<dbReference type="STRING" id="156978.CIMIT_02985"/>
<dbReference type="RefSeq" id="WP_038588897.1">
    <property type="nucleotide sequence ID" value="NZ_CP009211.1"/>
</dbReference>
<dbReference type="Proteomes" id="UP000215374">
    <property type="component" value="Chromosome 1"/>
</dbReference>
<reference evidence="3 5" key="2">
    <citation type="submission" date="2017-06" db="EMBL/GenBank/DDBJ databases">
        <authorList>
            <consortium name="Pathogen Informatics"/>
        </authorList>
    </citation>
    <scope>NUCLEOTIDE SEQUENCE [LARGE SCALE GENOMIC DNA]</scope>
    <source>
        <strain evidence="3 5">NCTC13015</strain>
    </source>
</reference>
<protein>
    <submittedName>
        <fullName evidence="2">Hydrolase</fullName>
    </submittedName>
</protein>
<dbReference type="KEGG" id="cii:CIMIT_02985"/>
<dbReference type="EMBL" id="LT906467">
    <property type="protein sequence ID" value="SNV61060.1"/>
    <property type="molecule type" value="Genomic_DNA"/>
</dbReference>
<dbReference type="HOGENOM" id="CLU_031872_1_1_11"/>
<reference evidence="2 4" key="1">
    <citation type="submission" date="2014-08" db="EMBL/GenBank/DDBJ databases">
        <title>Complete genome sequence of Corynebacterium imitans DSM 44264, isolated from a five-month-old boy with suspected pharyngeal diphtheria.</title>
        <authorList>
            <person name="Mollmann S."/>
            <person name="Albersmeier A."/>
            <person name="Ruckert C."/>
            <person name="Tauch A."/>
        </authorList>
    </citation>
    <scope>NUCLEOTIDE SEQUENCE [LARGE SCALE GENOMIC DNA]</scope>
    <source>
        <strain evidence="2 4">DSM 44264</strain>
    </source>
</reference>
<feature type="compositionally biased region" description="Basic and acidic residues" evidence="1">
    <location>
        <begin position="441"/>
        <end position="461"/>
    </location>
</feature>
<evidence type="ECO:0000313" key="4">
    <source>
        <dbReference type="Proteomes" id="UP000028780"/>
    </source>
</evidence>
<dbReference type="OrthoDB" id="8478472at2"/>
<evidence type="ECO:0000313" key="5">
    <source>
        <dbReference type="Proteomes" id="UP000215374"/>
    </source>
</evidence>
<dbReference type="SUPFAM" id="SSF55486">
    <property type="entry name" value="Metalloproteases ('zincins'), catalytic domain"/>
    <property type="match status" value="1"/>
</dbReference>
<sequence>MSNGFGFSFPNDDDDEGKRKRDENDASNPFAAFGFSGGQAGGGFGDILNQFGQMLSGMGTSFNQAEAKDQAVNFDMALRMARQRVGDKAAVAAGDKKAVEESLRLVDHWLSETTTLPAAESKAQAWNADDWLVETMPMWKRMVNPVAEHMNRAQMDQLPAEAREMMGPLAGMMNSMNSMNFGMRLGHALGDLAQQALTGTDFGMPVAPSGVASVLPKNVTQIAKGLEVPGQEVMVYIAAREAARQRLFTHVPWLVERIVASVEEYAAGLEIDTSNIDEATRSLNLESGDPQQIQEALQNLQNMDLSPRVGSRNAAATARLETLLALVEGWVDVVVDAALAERIPSAPQLAEAWARRRATGGSAEQAFANIVGIELGAPKVREAAELWRRVDNAVGVKRRDEVWNHPDFLPTAEHLDNPAAFIDGLLDDTTDTDFDAEFSKLEEELRNNPDLKRKDGDGKDDGSEDGTEL</sequence>
<keyword evidence="2" id="KW-0378">Hydrolase</keyword>
<feature type="region of interest" description="Disordered" evidence="1">
    <location>
        <begin position="441"/>
        <end position="469"/>
    </location>
</feature>